<reference evidence="2" key="1">
    <citation type="submission" date="2020-10" db="EMBL/GenBank/DDBJ databases">
        <authorList>
            <person name="Lu T."/>
            <person name="Wang Q."/>
            <person name="Han X."/>
        </authorList>
    </citation>
    <scope>NUCLEOTIDE SEQUENCE</scope>
    <source>
        <strain evidence="2">WQ 366</strain>
    </source>
</reference>
<organism evidence="2 3">
    <name type="scientific">Sphingobacterium bovistauri</name>
    <dbReference type="NCBI Taxonomy" id="2781959"/>
    <lineage>
        <taxon>Bacteria</taxon>
        <taxon>Pseudomonadati</taxon>
        <taxon>Bacteroidota</taxon>
        <taxon>Sphingobacteriia</taxon>
        <taxon>Sphingobacteriales</taxon>
        <taxon>Sphingobacteriaceae</taxon>
        <taxon>Sphingobacterium</taxon>
    </lineage>
</organism>
<sequence>MKNVLIISSDLYKQKSTDFLIKGYIDGLLEVGVPYRILYIADLFFNPNRRLPSKEIKPLESDLLRSLKLIHWSTHIVVFCPVYTSFIPSKIRTFFDILFNSNQLQFDPNRIDTNYFGKSARIVNILDKELLDVYNTTKSTNFMSIRRETFERCSVRPVRTSTVGRLYELHNPYSQKWYHKMKQFGIKTM</sequence>
<dbReference type="InterPro" id="IPR029039">
    <property type="entry name" value="Flavoprotein-like_sf"/>
</dbReference>
<evidence type="ECO:0000313" key="2">
    <source>
        <dbReference type="EMBL" id="MCA5006232.1"/>
    </source>
</evidence>
<dbReference type="Pfam" id="PF03358">
    <property type="entry name" value="FMN_red"/>
    <property type="match status" value="1"/>
</dbReference>
<evidence type="ECO:0000313" key="3">
    <source>
        <dbReference type="Proteomes" id="UP001165302"/>
    </source>
</evidence>
<proteinExistence type="predicted"/>
<dbReference type="EMBL" id="JADEYP010000029">
    <property type="protein sequence ID" value="MCA5006232.1"/>
    <property type="molecule type" value="Genomic_DNA"/>
</dbReference>
<dbReference type="Gene3D" id="3.40.50.360">
    <property type="match status" value="1"/>
</dbReference>
<accession>A0ABS7Z7R6</accession>
<evidence type="ECO:0000259" key="1">
    <source>
        <dbReference type="Pfam" id="PF03358"/>
    </source>
</evidence>
<keyword evidence="3" id="KW-1185">Reference proteome</keyword>
<dbReference type="Proteomes" id="UP001165302">
    <property type="component" value="Unassembled WGS sequence"/>
</dbReference>
<gene>
    <name evidence="2" type="ORF">IPZ78_13845</name>
</gene>
<dbReference type="SUPFAM" id="SSF52218">
    <property type="entry name" value="Flavoproteins"/>
    <property type="match status" value="1"/>
</dbReference>
<comment type="caution">
    <text evidence="2">The sequence shown here is derived from an EMBL/GenBank/DDBJ whole genome shotgun (WGS) entry which is preliminary data.</text>
</comment>
<protein>
    <submittedName>
        <fullName evidence="2">NAD(P)H-dependent oxidoreductase</fullName>
    </submittedName>
</protein>
<dbReference type="InterPro" id="IPR005025">
    <property type="entry name" value="FMN_Rdtase-like_dom"/>
</dbReference>
<name>A0ABS7Z7R6_9SPHI</name>
<feature type="domain" description="NADPH-dependent FMN reductase-like" evidence="1">
    <location>
        <begin position="3"/>
        <end position="104"/>
    </location>
</feature>
<dbReference type="RefSeq" id="WP_225554595.1">
    <property type="nucleotide sequence ID" value="NZ_JADEYP010000029.1"/>
</dbReference>